<evidence type="ECO:0000313" key="3">
    <source>
        <dbReference type="EMBL" id="KKK56833.1"/>
    </source>
</evidence>
<keyword evidence="1" id="KW-0456">Lyase</keyword>
<dbReference type="InterPro" id="IPR032465">
    <property type="entry name" value="ACMSD"/>
</dbReference>
<name>A0A0F8WJJ9_9ZZZZ</name>
<dbReference type="GO" id="GO:0016831">
    <property type="term" value="F:carboxy-lyase activity"/>
    <property type="evidence" value="ECO:0007669"/>
    <property type="project" value="InterPro"/>
</dbReference>
<organism evidence="3">
    <name type="scientific">marine sediment metagenome</name>
    <dbReference type="NCBI Taxonomy" id="412755"/>
    <lineage>
        <taxon>unclassified sequences</taxon>
        <taxon>metagenomes</taxon>
        <taxon>ecological metagenomes</taxon>
    </lineage>
</organism>
<dbReference type="EMBL" id="LAZR01064794">
    <property type="protein sequence ID" value="KKK56833.1"/>
    <property type="molecule type" value="Genomic_DNA"/>
</dbReference>
<dbReference type="InterPro" id="IPR006680">
    <property type="entry name" value="Amidohydro-rel"/>
</dbReference>
<evidence type="ECO:0000256" key="1">
    <source>
        <dbReference type="ARBA" id="ARBA00023239"/>
    </source>
</evidence>
<sequence length="251" mass="27996">MRIIDGHTHISPGRAALAVRVMDAVGIESAVVAQWPDGHLDRAIEDIARYKEFPGRFILFGNFDLAGIDQPGFADRTVAELRRAADAGMRGVKVYKALGLGARDASGELLRVDDERLDPIWAAAGELGLPVLFHTADPRAFWEPMDEHNPWHAVLLNQPDWSYYRRGLPGRDELLGERNRVILRHPGTNFIGPHLGSWEDDFETLAEMLEAMGNLFVDISARVTSFGPTDRRARAAQKLFADFPDRIIFGT</sequence>
<comment type="caution">
    <text evidence="3">The sequence shown here is derived from an EMBL/GenBank/DDBJ whole genome shotgun (WGS) entry which is preliminary data.</text>
</comment>
<protein>
    <recommendedName>
        <fullName evidence="2">Amidohydrolase-related domain-containing protein</fullName>
    </recommendedName>
</protein>
<dbReference type="InterPro" id="IPR032466">
    <property type="entry name" value="Metal_Hydrolase"/>
</dbReference>
<feature type="domain" description="Amidohydrolase-related" evidence="2">
    <location>
        <begin position="71"/>
        <end position="251"/>
    </location>
</feature>
<dbReference type="GO" id="GO:0016787">
    <property type="term" value="F:hydrolase activity"/>
    <property type="evidence" value="ECO:0007669"/>
    <property type="project" value="InterPro"/>
</dbReference>
<feature type="non-terminal residue" evidence="3">
    <location>
        <position position="251"/>
    </location>
</feature>
<gene>
    <name evidence="3" type="ORF">LCGC14_3060560</name>
</gene>
<dbReference type="GO" id="GO:0005737">
    <property type="term" value="C:cytoplasm"/>
    <property type="evidence" value="ECO:0007669"/>
    <property type="project" value="TreeGrafter"/>
</dbReference>
<dbReference type="PANTHER" id="PTHR21240">
    <property type="entry name" value="2-AMINO-3-CARBOXYLMUCONATE-6-SEMIALDEHYDE DECARBOXYLASE"/>
    <property type="match status" value="1"/>
</dbReference>
<evidence type="ECO:0000259" key="2">
    <source>
        <dbReference type="Pfam" id="PF04909"/>
    </source>
</evidence>
<proteinExistence type="predicted"/>
<dbReference type="Gene3D" id="3.20.20.140">
    <property type="entry name" value="Metal-dependent hydrolases"/>
    <property type="match status" value="1"/>
</dbReference>
<dbReference type="Pfam" id="PF04909">
    <property type="entry name" value="Amidohydro_2"/>
    <property type="match status" value="1"/>
</dbReference>
<accession>A0A0F8WJJ9</accession>
<reference evidence="3" key="1">
    <citation type="journal article" date="2015" name="Nature">
        <title>Complex archaea that bridge the gap between prokaryotes and eukaryotes.</title>
        <authorList>
            <person name="Spang A."/>
            <person name="Saw J.H."/>
            <person name="Jorgensen S.L."/>
            <person name="Zaremba-Niedzwiedzka K."/>
            <person name="Martijn J."/>
            <person name="Lind A.E."/>
            <person name="van Eijk R."/>
            <person name="Schleper C."/>
            <person name="Guy L."/>
            <person name="Ettema T.J."/>
        </authorList>
    </citation>
    <scope>NUCLEOTIDE SEQUENCE</scope>
</reference>
<dbReference type="AlphaFoldDB" id="A0A0F8WJJ9"/>
<dbReference type="PANTHER" id="PTHR21240:SF28">
    <property type="entry name" value="ISO-OROTATE DECARBOXYLASE (EUROFUNG)"/>
    <property type="match status" value="1"/>
</dbReference>
<dbReference type="SUPFAM" id="SSF51556">
    <property type="entry name" value="Metallo-dependent hydrolases"/>
    <property type="match status" value="1"/>
</dbReference>
<dbReference type="GO" id="GO:0019748">
    <property type="term" value="P:secondary metabolic process"/>
    <property type="evidence" value="ECO:0007669"/>
    <property type="project" value="TreeGrafter"/>
</dbReference>